<keyword evidence="2" id="KW-1185">Reference proteome</keyword>
<accession>A0A514LMG2</accession>
<protein>
    <submittedName>
        <fullName evidence="1">Sigma-w pathway protein ysdB</fullName>
    </submittedName>
</protein>
<proteinExistence type="predicted"/>
<evidence type="ECO:0000313" key="2">
    <source>
        <dbReference type="Proteomes" id="UP000319756"/>
    </source>
</evidence>
<reference evidence="2" key="1">
    <citation type="submission" date="2019-01" db="EMBL/GenBank/DDBJ databases">
        <title>Genomic analysis of Salicibibacter sp. NKC3-5.</title>
        <authorList>
            <person name="Oh Y.J."/>
        </authorList>
    </citation>
    <scope>NUCLEOTIDE SEQUENCE [LARGE SCALE GENOMIC DNA]</scope>
    <source>
        <strain evidence="2">NKC3-5</strain>
    </source>
</reference>
<sequence length="128" mass="15341">MTLLLQLFVLAALIILVYTIVRYLRSPLRKLEQAQNDNQYFLYDDREHVRKNLFLTYKGAMFEGEKHVGSTDRSFEVVRISVRPKRTDKLEGLEYDDFMFIEKEIKDHYPHASIDWKSPVNELMKKRK</sequence>
<dbReference type="KEGG" id="sale:EPH95_07790"/>
<dbReference type="AlphaFoldDB" id="A0A514LMG2"/>
<name>A0A514LMG2_9BACI</name>
<dbReference type="OrthoDB" id="2735026at2"/>
<dbReference type="Proteomes" id="UP000319756">
    <property type="component" value="Chromosome"/>
</dbReference>
<dbReference type="EMBL" id="CP035485">
    <property type="protein sequence ID" value="QDI93049.1"/>
    <property type="molecule type" value="Genomic_DNA"/>
</dbReference>
<organism evidence="1 2">
    <name type="scientific">Salicibibacter halophilus</name>
    <dbReference type="NCBI Taxonomy" id="2502791"/>
    <lineage>
        <taxon>Bacteria</taxon>
        <taxon>Bacillati</taxon>
        <taxon>Bacillota</taxon>
        <taxon>Bacilli</taxon>
        <taxon>Bacillales</taxon>
        <taxon>Bacillaceae</taxon>
        <taxon>Salicibibacter</taxon>
    </lineage>
</organism>
<evidence type="ECO:0000313" key="1">
    <source>
        <dbReference type="EMBL" id="QDI93049.1"/>
    </source>
</evidence>
<gene>
    <name evidence="1" type="ORF">EPH95_07790</name>
</gene>